<protein>
    <recommendedName>
        <fullName evidence="3">TIGR03757 family integrating conjugative element protein</fullName>
    </recommendedName>
</protein>
<accession>A0AAX3IRX8</accession>
<sequence length="159" mass="18378">MWGYLSLFWENEMFTRIAILSLLFSPPIFAEQIPPEVQISVFSTVAYPIQNAQLAHTMHYLDGVEQWEAHFSQTLSPNPAQAEHQAKSLLEAAETQNQLRELYKTYQSVIVGWQNGIRKVPAVLFEHPLVGKGVVYGENDVKKAISYWENWLEQQKREE</sequence>
<gene>
    <name evidence="1" type="ORF">CAGEJMGA_00773</name>
</gene>
<organism evidence="1 2">
    <name type="scientific">Haemophilus influenzae</name>
    <dbReference type="NCBI Taxonomy" id="727"/>
    <lineage>
        <taxon>Bacteria</taxon>
        <taxon>Pseudomonadati</taxon>
        <taxon>Pseudomonadota</taxon>
        <taxon>Gammaproteobacteria</taxon>
        <taxon>Pasteurellales</taxon>
        <taxon>Pasteurellaceae</taxon>
        <taxon>Haemophilus</taxon>
    </lineage>
</organism>
<proteinExistence type="predicted"/>
<name>A0AAX3IRX8_HAEIF</name>
<evidence type="ECO:0008006" key="3">
    <source>
        <dbReference type="Google" id="ProtNLM"/>
    </source>
</evidence>
<comment type="caution">
    <text evidence="1">The sequence shown here is derived from an EMBL/GenBank/DDBJ whole genome shotgun (WGS) entry which is preliminary data.</text>
</comment>
<dbReference type="Proteomes" id="UP000658741">
    <property type="component" value="Unassembled WGS sequence"/>
</dbReference>
<evidence type="ECO:0000313" key="1">
    <source>
        <dbReference type="EMBL" id="VTX59105.1"/>
    </source>
</evidence>
<reference evidence="1" key="1">
    <citation type="submission" date="2019-05" db="EMBL/GenBank/DDBJ databases">
        <authorList>
            <person name="Hibberd M."/>
        </authorList>
    </citation>
    <scope>NUCLEOTIDE SEQUENCE</scope>
    <source>
        <strain evidence="1">Haemophilus_influenzae_BgEED16</strain>
    </source>
</reference>
<dbReference type="Pfam" id="PF07511">
    <property type="entry name" value="DUF1525"/>
    <property type="match status" value="1"/>
</dbReference>
<dbReference type="NCBIfam" id="TIGR03757">
    <property type="entry name" value="conj_TIGR03757"/>
    <property type="match status" value="1"/>
</dbReference>
<dbReference type="EMBL" id="CABFLD010000033">
    <property type="protein sequence ID" value="VTX59105.1"/>
    <property type="molecule type" value="Genomic_DNA"/>
</dbReference>
<dbReference type="AlphaFoldDB" id="A0AAX3IRX8"/>
<evidence type="ECO:0000313" key="2">
    <source>
        <dbReference type="Proteomes" id="UP000658741"/>
    </source>
</evidence>
<dbReference type="InterPro" id="IPR011090">
    <property type="entry name" value="Integr_conj_element_PFL4709"/>
</dbReference>